<reference evidence="1 2" key="1">
    <citation type="journal article" date="2020" name="Nature">
        <title>Six reference-quality genomes reveal evolution of bat adaptations.</title>
        <authorList>
            <person name="Jebb D."/>
            <person name="Huang Z."/>
            <person name="Pippel M."/>
            <person name="Hughes G.M."/>
            <person name="Lavrichenko K."/>
            <person name="Devanna P."/>
            <person name="Winkler S."/>
            <person name="Jermiin L.S."/>
            <person name="Skirmuntt E.C."/>
            <person name="Katzourakis A."/>
            <person name="Burkitt-Gray L."/>
            <person name="Ray D.A."/>
            <person name="Sullivan K.A.M."/>
            <person name="Roscito J.G."/>
            <person name="Kirilenko B.M."/>
            <person name="Davalos L.M."/>
            <person name="Corthals A.P."/>
            <person name="Power M.L."/>
            <person name="Jones G."/>
            <person name="Ransome R.D."/>
            <person name="Dechmann D.K.N."/>
            <person name="Locatelli A.G."/>
            <person name="Puechmaille S.J."/>
            <person name="Fedrigo O."/>
            <person name="Jarvis E.D."/>
            <person name="Hiller M."/>
            <person name="Vernes S.C."/>
            <person name="Myers E.W."/>
            <person name="Teeling E.C."/>
        </authorList>
    </citation>
    <scope>NUCLEOTIDE SEQUENCE [LARGE SCALE GENOMIC DNA]</scope>
    <source>
        <strain evidence="1">MRhiFer1</strain>
        <tissue evidence="1">Lung</tissue>
    </source>
</reference>
<dbReference type="Proteomes" id="UP000585614">
    <property type="component" value="Unassembled WGS sequence"/>
</dbReference>
<evidence type="ECO:0000313" key="2">
    <source>
        <dbReference type="Proteomes" id="UP000585614"/>
    </source>
</evidence>
<gene>
    <name evidence="1" type="ORF">mRhiFer1_008052</name>
</gene>
<protein>
    <submittedName>
        <fullName evidence="1">Uncharacterized protein</fullName>
    </submittedName>
</protein>
<accession>A0A7J7WQT3</accession>
<dbReference type="AlphaFoldDB" id="A0A7J7WQT3"/>
<sequence length="142" mass="15356">MYDFPPHWLVCCVPHVGFQAFLFKCVGSPDVQHHTHGLPWAHCSDMRPGPFITQSQAVLLVLLAKPHASPLPGVPSPPLASCLSPTHPLAPGQIHPSTMPHFLPPAHRLLPAYHSALDVCPVCAFDTSQPPLIDVRCQCAVS</sequence>
<dbReference type="EMBL" id="JACAGC010000010">
    <property type="protein sequence ID" value="KAF6339777.1"/>
    <property type="molecule type" value="Genomic_DNA"/>
</dbReference>
<organism evidence="1 2">
    <name type="scientific">Rhinolophus ferrumequinum</name>
    <name type="common">Greater horseshoe bat</name>
    <dbReference type="NCBI Taxonomy" id="59479"/>
    <lineage>
        <taxon>Eukaryota</taxon>
        <taxon>Metazoa</taxon>
        <taxon>Chordata</taxon>
        <taxon>Craniata</taxon>
        <taxon>Vertebrata</taxon>
        <taxon>Euteleostomi</taxon>
        <taxon>Mammalia</taxon>
        <taxon>Eutheria</taxon>
        <taxon>Laurasiatheria</taxon>
        <taxon>Chiroptera</taxon>
        <taxon>Yinpterochiroptera</taxon>
        <taxon>Rhinolophoidea</taxon>
        <taxon>Rhinolophidae</taxon>
        <taxon>Rhinolophinae</taxon>
        <taxon>Rhinolophus</taxon>
    </lineage>
</organism>
<comment type="caution">
    <text evidence="1">The sequence shown here is derived from an EMBL/GenBank/DDBJ whole genome shotgun (WGS) entry which is preliminary data.</text>
</comment>
<proteinExistence type="predicted"/>
<name>A0A7J7WQT3_RHIFE</name>
<evidence type="ECO:0000313" key="1">
    <source>
        <dbReference type="EMBL" id="KAF6339777.1"/>
    </source>
</evidence>